<dbReference type="RefSeq" id="WP_094377038.1">
    <property type="nucleotide sequence ID" value="NZ_NOKA02000034.1"/>
</dbReference>
<keyword evidence="3" id="KW-0328">Glycosyltransferase</keyword>
<reference evidence="9 10" key="1">
    <citation type="journal article" date="2017" name="Genome Announc.">
        <title>Draft Genome Sequence of a Sporulating and Motile Strain of Lachnotalea glycerini Isolated from Water in Quebec City, Canada.</title>
        <authorList>
            <person name="Maheux A.F."/>
            <person name="Boudreau D.K."/>
            <person name="Berube E."/>
            <person name="Boissinot M."/>
            <person name="Raymond F."/>
            <person name="Brodeur S."/>
            <person name="Corbeil J."/>
            <person name="Isabel S."/>
            <person name="Omar R.F."/>
            <person name="Bergeron M.G."/>
        </authorList>
    </citation>
    <scope>NUCLEOTIDE SEQUENCE [LARGE SCALE GENOMIC DNA]</scope>
    <source>
        <strain evidence="9 10">CCRI-19302</strain>
    </source>
</reference>
<keyword evidence="5 8" id="KW-0812">Transmembrane</keyword>
<evidence type="ECO:0000256" key="6">
    <source>
        <dbReference type="ARBA" id="ARBA00022989"/>
    </source>
</evidence>
<feature type="transmembrane region" description="Helical" evidence="8">
    <location>
        <begin position="381"/>
        <end position="399"/>
    </location>
</feature>
<feature type="transmembrane region" description="Helical" evidence="8">
    <location>
        <begin position="323"/>
        <end position="347"/>
    </location>
</feature>
<evidence type="ECO:0000256" key="4">
    <source>
        <dbReference type="ARBA" id="ARBA00022679"/>
    </source>
</evidence>
<evidence type="ECO:0000313" key="10">
    <source>
        <dbReference type="Proteomes" id="UP000216411"/>
    </source>
</evidence>
<keyword evidence="4" id="KW-0808">Transferase</keyword>
<comment type="caution">
    <text evidence="9">The sequence shown here is derived from an EMBL/GenBank/DDBJ whole genome shotgun (WGS) entry which is preliminary data.</text>
</comment>
<dbReference type="EMBL" id="NOKA02000034">
    <property type="protein sequence ID" value="RDY30558.1"/>
    <property type="molecule type" value="Genomic_DNA"/>
</dbReference>
<evidence type="ECO:0000256" key="8">
    <source>
        <dbReference type="SAM" id="Phobius"/>
    </source>
</evidence>
<keyword evidence="6 8" id="KW-1133">Transmembrane helix</keyword>
<keyword evidence="10" id="KW-1185">Reference proteome</keyword>
<dbReference type="PANTHER" id="PTHR33908">
    <property type="entry name" value="MANNOSYLTRANSFERASE YKCB-RELATED"/>
    <property type="match status" value="1"/>
</dbReference>
<organism evidence="9 10">
    <name type="scientific">Lachnotalea glycerini</name>
    <dbReference type="NCBI Taxonomy" id="1763509"/>
    <lineage>
        <taxon>Bacteria</taxon>
        <taxon>Bacillati</taxon>
        <taxon>Bacillota</taxon>
        <taxon>Clostridia</taxon>
        <taxon>Lachnospirales</taxon>
        <taxon>Lachnospiraceae</taxon>
        <taxon>Lachnotalea</taxon>
    </lineage>
</organism>
<dbReference type="GO" id="GO:0016763">
    <property type="term" value="F:pentosyltransferase activity"/>
    <property type="evidence" value="ECO:0007669"/>
    <property type="project" value="TreeGrafter"/>
</dbReference>
<sequence length="516" mass="59415">MKKNYIILLLIICTIEVSLGVLFGMEKVNLHVDEIYSFGLSNNTTGTMMSIPEGELIDRSVFDQYVTVDLAHRYDFTNVWANQKADVHPPFYYLLIHTICSFFPGKFLMMGGIGLNILFSVIITLLIYFTVKELSQNEMLSLLISAVWSVSLGNMTFIVFIRMYMMLTAFMLAITLLHIKYVSKKLTLKFYLGVVLLAISGTLTQYYFLIYLFFLCFLFVLHLLLNKDIKSALLYLLSLSCAGIGAVFIFPGMLYHIFKGYRGKESFQNIENFSNLSERFISYYNILNKELFNQVLTFLILIILLLLIVSIRKRTSKINWRAVVFSGYNLLLFPSLLYFIIVSKIAIYVTDRYIMPIFPMLLIAVILGVTYLSFQVVGKRYLILFEACCFIILSAIGLIQNKNIDNLHKESEPAIQFAEDNKEADVLVVYTGAWRLNSVYVELTQYNQVRVITKKNLANFIDTIDNYNDAIVYIIGNDYEDTLVTLMSMNPSWTSYTSVNSTQYSHVYQLRSSYEN</sequence>
<feature type="transmembrane region" description="Helical" evidence="8">
    <location>
        <begin position="232"/>
        <end position="258"/>
    </location>
</feature>
<gene>
    <name evidence="9" type="ORF">CG710_014225</name>
</gene>
<evidence type="ECO:0000256" key="3">
    <source>
        <dbReference type="ARBA" id="ARBA00022676"/>
    </source>
</evidence>
<dbReference type="Proteomes" id="UP000216411">
    <property type="component" value="Unassembled WGS sequence"/>
</dbReference>
<comment type="subcellular location">
    <subcellularLocation>
        <location evidence="1">Cell membrane</location>
        <topology evidence="1">Multi-pass membrane protein</topology>
    </subcellularLocation>
</comment>
<name>A0A371JD05_9FIRM</name>
<feature type="transmembrane region" description="Helical" evidence="8">
    <location>
        <begin position="151"/>
        <end position="174"/>
    </location>
</feature>
<feature type="transmembrane region" description="Helical" evidence="8">
    <location>
        <begin position="208"/>
        <end position="225"/>
    </location>
</feature>
<feature type="transmembrane region" description="Helical" evidence="8">
    <location>
        <begin position="353"/>
        <end position="374"/>
    </location>
</feature>
<dbReference type="PANTHER" id="PTHR33908:SF11">
    <property type="entry name" value="MEMBRANE PROTEIN"/>
    <property type="match status" value="1"/>
</dbReference>
<dbReference type="AlphaFoldDB" id="A0A371JD05"/>
<proteinExistence type="predicted"/>
<dbReference type="GO" id="GO:0009103">
    <property type="term" value="P:lipopolysaccharide biosynthetic process"/>
    <property type="evidence" value="ECO:0007669"/>
    <property type="project" value="UniProtKB-ARBA"/>
</dbReference>
<evidence type="ECO:0000256" key="1">
    <source>
        <dbReference type="ARBA" id="ARBA00004651"/>
    </source>
</evidence>
<evidence type="ECO:0000256" key="5">
    <source>
        <dbReference type="ARBA" id="ARBA00022692"/>
    </source>
</evidence>
<keyword evidence="2" id="KW-1003">Cell membrane</keyword>
<dbReference type="GO" id="GO:0005886">
    <property type="term" value="C:plasma membrane"/>
    <property type="evidence" value="ECO:0007669"/>
    <property type="project" value="UniProtKB-SubCell"/>
</dbReference>
<dbReference type="InterPro" id="IPR050297">
    <property type="entry name" value="LipidA_mod_glycosyltrf_83"/>
</dbReference>
<feature type="transmembrane region" description="Helical" evidence="8">
    <location>
        <begin position="107"/>
        <end position="131"/>
    </location>
</feature>
<evidence type="ECO:0000256" key="7">
    <source>
        <dbReference type="ARBA" id="ARBA00023136"/>
    </source>
</evidence>
<keyword evidence="7 8" id="KW-0472">Membrane</keyword>
<feature type="transmembrane region" description="Helical" evidence="8">
    <location>
        <begin position="6"/>
        <end position="25"/>
    </location>
</feature>
<feature type="transmembrane region" description="Helical" evidence="8">
    <location>
        <begin position="291"/>
        <end position="311"/>
    </location>
</feature>
<evidence type="ECO:0000313" key="9">
    <source>
        <dbReference type="EMBL" id="RDY30558.1"/>
    </source>
</evidence>
<accession>A0A371JD05</accession>
<dbReference type="OrthoDB" id="2005760at2"/>
<protein>
    <submittedName>
        <fullName evidence="9">Uncharacterized protein</fullName>
    </submittedName>
</protein>
<evidence type="ECO:0000256" key="2">
    <source>
        <dbReference type="ARBA" id="ARBA00022475"/>
    </source>
</evidence>